<evidence type="ECO:0000313" key="1">
    <source>
        <dbReference type="EMBL" id="KAH7949938.1"/>
    </source>
</evidence>
<name>A0ACB8CSF0_DERSI</name>
<accession>A0ACB8CSF0</accession>
<evidence type="ECO:0000313" key="2">
    <source>
        <dbReference type="Proteomes" id="UP000821865"/>
    </source>
</evidence>
<organism evidence="1 2">
    <name type="scientific">Dermacentor silvarum</name>
    <name type="common">Tick</name>
    <dbReference type="NCBI Taxonomy" id="543639"/>
    <lineage>
        <taxon>Eukaryota</taxon>
        <taxon>Metazoa</taxon>
        <taxon>Ecdysozoa</taxon>
        <taxon>Arthropoda</taxon>
        <taxon>Chelicerata</taxon>
        <taxon>Arachnida</taxon>
        <taxon>Acari</taxon>
        <taxon>Parasitiformes</taxon>
        <taxon>Ixodida</taxon>
        <taxon>Ixodoidea</taxon>
        <taxon>Ixodidae</taxon>
        <taxon>Rhipicephalinae</taxon>
        <taxon>Dermacentor</taxon>
    </lineage>
</organism>
<reference evidence="1" key="1">
    <citation type="submission" date="2020-05" db="EMBL/GenBank/DDBJ databases">
        <title>Large-scale comparative analyses of tick genomes elucidate their genetic diversity and vector capacities.</title>
        <authorList>
            <person name="Jia N."/>
            <person name="Wang J."/>
            <person name="Shi W."/>
            <person name="Du L."/>
            <person name="Sun Y."/>
            <person name="Zhan W."/>
            <person name="Jiang J."/>
            <person name="Wang Q."/>
            <person name="Zhang B."/>
            <person name="Ji P."/>
            <person name="Sakyi L.B."/>
            <person name="Cui X."/>
            <person name="Yuan T."/>
            <person name="Jiang B."/>
            <person name="Yang W."/>
            <person name="Lam T.T.-Y."/>
            <person name="Chang Q."/>
            <person name="Ding S."/>
            <person name="Wang X."/>
            <person name="Zhu J."/>
            <person name="Ruan X."/>
            <person name="Zhao L."/>
            <person name="Wei J."/>
            <person name="Que T."/>
            <person name="Du C."/>
            <person name="Cheng J."/>
            <person name="Dai P."/>
            <person name="Han X."/>
            <person name="Huang E."/>
            <person name="Gao Y."/>
            <person name="Liu J."/>
            <person name="Shao H."/>
            <person name="Ye R."/>
            <person name="Li L."/>
            <person name="Wei W."/>
            <person name="Wang X."/>
            <person name="Wang C."/>
            <person name="Yang T."/>
            <person name="Huo Q."/>
            <person name="Li W."/>
            <person name="Guo W."/>
            <person name="Chen H."/>
            <person name="Zhou L."/>
            <person name="Ni X."/>
            <person name="Tian J."/>
            <person name="Zhou Y."/>
            <person name="Sheng Y."/>
            <person name="Liu T."/>
            <person name="Pan Y."/>
            <person name="Xia L."/>
            <person name="Li J."/>
            <person name="Zhao F."/>
            <person name="Cao W."/>
        </authorList>
    </citation>
    <scope>NUCLEOTIDE SEQUENCE</scope>
    <source>
        <strain evidence="1">Dsil-2018</strain>
    </source>
</reference>
<protein>
    <submittedName>
        <fullName evidence="1">Uncharacterized protein</fullName>
    </submittedName>
</protein>
<comment type="caution">
    <text evidence="1">The sequence shown here is derived from an EMBL/GenBank/DDBJ whole genome shotgun (WGS) entry which is preliminary data.</text>
</comment>
<dbReference type="EMBL" id="CM023474">
    <property type="protein sequence ID" value="KAH7949938.1"/>
    <property type="molecule type" value="Genomic_DNA"/>
</dbReference>
<dbReference type="Proteomes" id="UP000821865">
    <property type="component" value="Chromosome 5"/>
</dbReference>
<gene>
    <name evidence="1" type="ORF">HPB49_017333</name>
</gene>
<keyword evidence="2" id="KW-1185">Reference proteome</keyword>
<sequence length="564" mass="62588">MPGASPSSANHRQPTMMEVQVEGTTLREEDYDPADLTKIIGTYQGKSQSKARMEDTNGEHPETLPASTWRLTYRPNPAHLRATQQVKRKSRQMAPLPQHAIKVVFRSQGGLFLPNIQPQLLRCLCETAKIPMGAEVQLRVHPMKNTCTVATTNQEAALNLVKIRSITLNAKAYGVAAYIVPAADTVRGVTSNAFWDETEEELLQDLQVRNLEAGILLARRMGKSKSILITFAQGPIPRRIIYYGGVHLCTPYRVRPEACTNCRAPGHRYYVCPELKIPRCPRCGEDHGEDRTRQCVPRCILCGGEHLTGTGWCKATKRQKTTKQPETGKQPEDGSYTQKIFQDGIHQAPEGPRGARMGRTNRAQTRPPGRGDDPSSRGGKKLLATGHHPTPPITQTITQPSHPPTGHPLPLDTQSSSPAETSTSTPHAKKKRKDVPPPSAKTTELEQSDKTAEMQAQFEAKLEAKLTPKLAHFQQQMRDEFQQFVDKRLQALEAGFPTLEAQIDSLINERFKILENKLDTFCTQLRTQMGLMVAEATNQMQAVPLPHTTHPPSTSQTSGQQNGR</sequence>
<proteinExistence type="predicted"/>